<dbReference type="InterPro" id="IPR009075">
    <property type="entry name" value="AcylCo_DH/oxidase_C"/>
</dbReference>
<accession>A0A8G2BFZ2</accession>
<dbReference type="Gene3D" id="1.10.540.10">
    <property type="entry name" value="Acyl-CoA dehydrogenase/oxidase, N-terminal domain"/>
    <property type="match status" value="1"/>
</dbReference>
<dbReference type="InterPro" id="IPR037069">
    <property type="entry name" value="AcylCoA_DH/ox_N_sf"/>
</dbReference>
<evidence type="ECO:0000259" key="7">
    <source>
        <dbReference type="Pfam" id="PF00441"/>
    </source>
</evidence>
<dbReference type="PANTHER" id="PTHR43292">
    <property type="entry name" value="ACYL-COA DEHYDROGENASE"/>
    <property type="match status" value="1"/>
</dbReference>
<proteinExistence type="inferred from homology"/>
<dbReference type="InterPro" id="IPR046373">
    <property type="entry name" value="Acyl-CoA_Oxase/DH_mid-dom_sf"/>
</dbReference>
<keyword evidence="3 6" id="KW-0285">Flavoprotein</keyword>
<organism evidence="10 11">
    <name type="scientific">Thalassobaculum litoreum DSM 18839</name>
    <dbReference type="NCBI Taxonomy" id="1123362"/>
    <lineage>
        <taxon>Bacteria</taxon>
        <taxon>Pseudomonadati</taxon>
        <taxon>Pseudomonadota</taxon>
        <taxon>Alphaproteobacteria</taxon>
        <taxon>Rhodospirillales</taxon>
        <taxon>Thalassobaculaceae</taxon>
        <taxon>Thalassobaculum</taxon>
    </lineage>
</organism>
<evidence type="ECO:0000259" key="9">
    <source>
        <dbReference type="Pfam" id="PF02771"/>
    </source>
</evidence>
<name>A0A8G2BFZ2_9PROT</name>
<feature type="domain" description="Acyl-CoA dehydrogenase/oxidase C-terminal" evidence="7">
    <location>
        <begin position="231"/>
        <end position="396"/>
    </location>
</feature>
<feature type="domain" description="Acyl-CoA dehydrogenase/oxidase N-terminal" evidence="9">
    <location>
        <begin position="6"/>
        <end position="120"/>
    </location>
</feature>
<dbReference type="InterPro" id="IPR052161">
    <property type="entry name" value="Mycobact_Acyl-CoA_DH"/>
</dbReference>
<dbReference type="SUPFAM" id="SSF56645">
    <property type="entry name" value="Acyl-CoA dehydrogenase NM domain-like"/>
    <property type="match status" value="1"/>
</dbReference>
<dbReference type="EMBL" id="FNBW01000001">
    <property type="protein sequence ID" value="SDF04842.1"/>
    <property type="molecule type" value="Genomic_DNA"/>
</dbReference>
<evidence type="ECO:0000313" key="11">
    <source>
        <dbReference type="Proteomes" id="UP000198615"/>
    </source>
</evidence>
<sequence length="399" mass="44486">MDVVLSPEEEAFRQEVRDFLKEKLPADIAEKTGNGFRISKDDHVRWQKILHEKGWIAPNWPVEHGGTGWTPMQKHIFDEECALAGAPMVIPFGVTMVAPVIMKFGNEAQKQRFLPRILSSDDWWCQGYSEPGSGSDLASLRTKAVLDGEHYVVTGQKTWTTLAQHADWMFTLVRTQDTGKPQEGITFLLIDMKSPGISVHPITTLDGSAEINSVFLEDVRVPVENRIGEEGKGWTYAKYLLGHERTSIAAVGRSKAQLRKLKSIARTELAGGRPIIKDPDYARRLAQIEIDLLSLESLVLRTLYAESEGRPVGAEPSFLKIKGTQIQQGLTELLMEAIGPYAAPYQPEAFRDDGWNEEPVGPDYGPALAPLYFNWRKASIYGGSNEIQKNILAKMVLGL</sequence>
<dbReference type="Proteomes" id="UP000198615">
    <property type="component" value="Unassembled WGS sequence"/>
</dbReference>
<dbReference type="GO" id="GO:0050660">
    <property type="term" value="F:flavin adenine dinucleotide binding"/>
    <property type="evidence" value="ECO:0007669"/>
    <property type="project" value="InterPro"/>
</dbReference>
<dbReference type="Gene3D" id="2.40.110.10">
    <property type="entry name" value="Butyryl-CoA Dehydrogenase, subunit A, domain 2"/>
    <property type="match status" value="1"/>
</dbReference>
<evidence type="ECO:0000256" key="6">
    <source>
        <dbReference type="RuleBase" id="RU362125"/>
    </source>
</evidence>
<dbReference type="Pfam" id="PF00441">
    <property type="entry name" value="Acyl-CoA_dh_1"/>
    <property type="match status" value="1"/>
</dbReference>
<reference evidence="10 11" key="1">
    <citation type="submission" date="2016-10" db="EMBL/GenBank/DDBJ databases">
        <authorList>
            <person name="Varghese N."/>
            <person name="Submissions S."/>
        </authorList>
    </citation>
    <scope>NUCLEOTIDE SEQUENCE [LARGE SCALE GENOMIC DNA]</scope>
    <source>
        <strain evidence="10 11">DSM 18839</strain>
    </source>
</reference>
<dbReference type="Pfam" id="PF02771">
    <property type="entry name" value="Acyl-CoA_dh_N"/>
    <property type="match status" value="1"/>
</dbReference>
<dbReference type="GO" id="GO:0005886">
    <property type="term" value="C:plasma membrane"/>
    <property type="evidence" value="ECO:0007669"/>
    <property type="project" value="TreeGrafter"/>
</dbReference>
<evidence type="ECO:0000256" key="5">
    <source>
        <dbReference type="ARBA" id="ARBA00023002"/>
    </source>
</evidence>
<protein>
    <submittedName>
        <fullName evidence="10">Acyl-CoA dehydrogenase</fullName>
    </submittedName>
</protein>
<dbReference type="OrthoDB" id="5510711at2"/>
<dbReference type="PANTHER" id="PTHR43292:SF3">
    <property type="entry name" value="ACYL-COA DEHYDROGENASE FADE29"/>
    <property type="match status" value="1"/>
</dbReference>
<dbReference type="RefSeq" id="WP_028792976.1">
    <property type="nucleotide sequence ID" value="NZ_FNBW01000001.1"/>
</dbReference>
<dbReference type="GO" id="GO:0016627">
    <property type="term" value="F:oxidoreductase activity, acting on the CH-CH group of donors"/>
    <property type="evidence" value="ECO:0007669"/>
    <property type="project" value="InterPro"/>
</dbReference>
<dbReference type="InterPro" id="IPR036250">
    <property type="entry name" value="AcylCo_DH-like_C"/>
</dbReference>
<dbReference type="InterPro" id="IPR013786">
    <property type="entry name" value="AcylCoA_DH/ox_N"/>
</dbReference>
<dbReference type="FunFam" id="2.40.110.10:FF:000011">
    <property type="entry name" value="Acyl-CoA dehydrogenase FadE34"/>
    <property type="match status" value="1"/>
</dbReference>
<dbReference type="InterPro" id="IPR006091">
    <property type="entry name" value="Acyl-CoA_Oxase/DH_mid-dom"/>
</dbReference>
<keyword evidence="11" id="KW-1185">Reference proteome</keyword>
<comment type="similarity">
    <text evidence="2 6">Belongs to the acyl-CoA dehydrogenase family.</text>
</comment>
<feature type="domain" description="Acyl-CoA oxidase/dehydrogenase middle" evidence="8">
    <location>
        <begin position="125"/>
        <end position="210"/>
    </location>
</feature>
<evidence type="ECO:0000259" key="8">
    <source>
        <dbReference type="Pfam" id="PF02770"/>
    </source>
</evidence>
<dbReference type="InterPro" id="IPR009100">
    <property type="entry name" value="AcylCoA_DH/oxidase_NM_dom_sf"/>
</dbReference>
<comment type="cofactor">
    <cofactor evidence="1 6">
        <name>FAD</name>
        <dbReference type="ChEBI" id="CHEBI:57692"/>
    </cofactor>
</comment>
<dbReference type="AlphaFoldDB" id="A0A8G2BFZ2"/>
<evidence type="ECO:0000256" key="4">
    <source>
        <dbReference type="ARBA" id="ARBA00022827"/>
    </source>
</evidence>
<gene>
    <name evidence="10" type="ORF">SAMN05660686_00030</name>
</gene>
<evidence type="ECO:0000256" key="1">
    <source>
        <dbReference type="ARBA" id="ARBA00001974"/>
    </source>
</evidence>
<evidence type="ECO:0000256" key="2">
    <source>
        <dbReference type="ARBA" id="ARBA00009347"/>
    </source>
</evidence>
<keyword evidence="4 6" id="KW-0274">FAD</keyword>
<dbReference type="SUPFAM" id="SSF47203">
    <property type="entry name" value="Acyl-CoA dehydrogenase C-terminal domain-like"/>
    <property type="match status" value="1"/>
</dbReference>
<dbReference type="Gene3D" id="1.20.140.10">
    <property type="entry name" value="Butyryl-CoA Dehydrogenase, subunit A, domain 3"/>
    <property type="match status" value="1"/>
</dbReference>
<comment type="caution">
    <text evidence="10">The sequence shown here is derived from an EMBL/GenBank/DDBJ whole genome shotgun (WGS) entry which is preliminary data.</text>
</comment>
<evidence type="ECO:0000313" key="10">
    <source>
        <dbReference type="EMBL" id="SDF04842.1"/>
    </source>
</evidence>
<evidence type="ECO:0000256" key="3">
    <source>
        <dbReference type="ARBA" id="ARBA00022630"/>
    </source>
</evidence>
<keyword evidence="5 6" id="KW-0560">Oxidoreductase</keyword>
<dbReference type="Pfam" id="PF02770">
    <property type="entry name" value="Acyl-CoA_dh_M"/>
    <property type="match status" value="1"/>
</dbReference>